<evidence type="ECO:0000313" key="1">
    <source>
        <dbReference type="EMBL" id="MBX60243.1"/>
    </source>
</evidence>
<dbReference type="AlphaFoldDB" id="A0A2P2PZY9"/>
<name>A0A2P2PZY9_RHIMU</name>
<sequence>MNITKFNFITNIYMLLTMAEPICLRA</sequence>
<reference evidence="1" key="1">
    <citation type="submission" date="2018-02" db="EMBL/GenBank/DDBJ databases">
        <title>Rhizophora mucronata_Transcriptome.</title>
        <authorList>
            <person name="Meera S.P."/>
            <person name="Sreeshan A."/>
            <person name="Augustine A."/>
        </authorList>
    </citation>
    <scope>NUCLEOTIDE SEQUENCE</scope>
    <source>
        <tissue evidence="1">Leaf</tissue>
    </source>
</reference>
<accession>A0A2P2PZY9</accession>
<proteinExistence type="predicted"/>
<dbReference type="EMBL" id="GGEC01079759">
    <property type="protein sequence ID" value="MBX60243.1"/>
    <property type="molecule type" value="Transcribed_RNA"/>
</dbReference>
<organism evidence="1">
    <name type="scientific">Rhizophora mucronata</name>
    <name type="common">Asiatic mangrove</name>
    <dbReference type="NCBI Taxonomy" id="61149"/>
    <lineage>
        <taxon>Eukaryota</taxon>
        <taxon>Viridiplantae</taxon>
        <taxon>Streptophyta</taxon>
        <taxon>Embryophyta</taxon>
        <taxon>Tracheophyta</taxon>
        <taxon>Spermatophyta</taxon>
        <taxon>Magnoliopsida</taxon>
        <taxon>eudicotyledons</taxon>
        <taxon>Gunneridae</taxon>
        <taxon>Pentapetalae</taxon>
        <taxon>rosids</taxon>
        <taxon>fabids</taxon>
        <taxon>Malpighiales</taxon>
        <taxon>Rhizophoraceae</taxon>
        <taxon>Rhizophora</taxon>
    </lineage>
</organism>
<protein>
    <submittedName>
        <fullName evidence="1">Uncharacterized protein</fullName>
    </submittedName>
</protein>